<reference evidence="6" key="1">
    <citation type="journal article" date="2019" name="Int. J. Syst. Evol. Microbiol.">
        <title>The Global Catalogue of Microorganisms (GCM) 10K type strain sequencing project: providing services to taxonomists for standard genome sequencing and annotation.</title>
        <authorList>
            <consortium name="The Broad Institute Genomics Platform"/>
            <consortium name="The Broad Institute Genome Sequencing Center for Infectious Disease"/>
            <person name="Wu L."/>
            <person name="Ma J."/>
        </authorList>
    </citation>
    <scope>NUCLEOTIDE SEQUENCE [LARGE SCALE GENOMIC DNA]</scope>
    <source>
        <strain evidence="6">JCM 16117</strain>
    </source>
</reference>
<name>A0ABP5QG79_9MICO</name>
<proteinExistence type="predicted"/>
<dbReference type="CDD" id="cd07377">
    <property type="entry name" value="WHTH_GntR"/>
    <property type="match status" value="1"/>
</dbReference>
<keyword evidence="3" id="KW-0804">Transcription</keyword>
<dbReference type="InterPro" id="IPR036390">
    <property type="entry name" value="WH_DNA-bd_sf"/>
</dbReference>
<dbReference type="PANTHER" id="PTHR43537:SF24">
    <property type="entry name" value="GLUCONATE OPERON TRANSCRIPTIONAL REPRESSOR"/>
    <property type="match status" value="1"/>
</dbReference>
<dbReference type="SUPFAM" id="SSF46785">
    <property type="entry name" value="Winged helix' DNA-binding domain"/>
    <property type="match status" value="1"/>
</dbReference>
<keyword evidence="2" id="KW-0238">DNA-binding</keyword>
<accession>A0ABP5QG79</accession>
<dbReference type="PROSITE" id="PS50949">
    <property type="entry name" value="HTH_GNTR"/>
    <property type="match status" value="1"/>
</dbReference>
<evidence type="ECO:0000259" key="4">
    <source>
        <dbReference type="PROSITE" id="PS50949"/>
    </source>
</evidence>
<dbReference type="PANTHER" id="PTHR43537">
    <property type="entry name" value="TRANSCRIPTIONAL REGULATOR, GNTR FAMILY"/>
    <property type="match status" value="1"/>
</dbReference>
<evidence type="ECO:0000256" key="2">
    <source>
        <dbReference type="ARBA" id="ARBA00023125"/>
    </source>
</evidence>
<sequence length="228" mass="24942">MPEIGFEELVALPPVAENRSMAARRQIERLITSGELAPGDRLAEVQLSARLGVSRGPIREAITALERDGLIEQIPNRGAFVRVVSEVEARGLYEIRSALFGLACELAARRSGGAAAIEFRALLASMRTVAERDDAAAYYELNREFHRALLTASGNPRLGEEYESISREINLFRARALSIHENIESSLGEHEEIAAAVVEGRASDARDLATRHVANGFERHLKESGGAR</sequence>
<evidence type="ECO:0000313" key="5">
    <source>
        <dbReference type="EMBL" id="GAA2234966.1"/>
    </source>
</evidence>
<dbReference type="SMART" id="SM00345">
    <property type="entry name" value="HTH_GNTR"/>
    <property type="match status" value="1"/>
</dbReference>
<dbReference type="Proteomes" id="UP001500929">
    <property type="component" value="Unassembled WGS sequence"/>
</dbReference>
<feature type="domain" description="HTH gntR-type" evidence="4">
    <location>
        <begin position="17"/>
        <end position="84"/>
    </location>
</feature>
<organism evidence="5 6">
    <name type="scientific">Herbiconiux moechotypicola</name>
    <dbReference type="NCBI Taxonomy" id="637393"/>
    <lineage>
        <taxon>Bacteria</taxon>
        <taxon>Bacillati</taxon>
        <taxon>Actinomycetota</taxon>
        <taxon>Actinomycetes</taxon>
        <taxon>Micrococcales</taxon>
        <taxon>Microbacteriaceae</taxon>
        <taxon>Herbiconiux</taxon>
    </lineage>
</organism>
<dbReference type="RefSeq" id="WP_259479478.1">
    <property type="nucleotide sequence ID" value="NZ_BAAAQY010000005.1"/>
</dbReference>
<dbReference type="InterPro" id="IPR011711">
    <property type="entry name" value="GntR_C"/>
</dbReference>
<dbReference type="InterPro" id="IPR008920">
    <property type="entry name" value="TF_FadR/GntR_C"/>
</dbReference>
<dbReference type="Pfam" id="PF07729">
    <property type="entry name" value="FCD"/>
    <property type="match status" value="1"/>
</dbReference>
<dbReference type="SUPFAM" id="SSF48008">
    <property type="entry name" value="GntR ligand-binding domain-like"/>
    <property type="match status" value="1"/>
</dbReference>
<dbReference type="InterPro" id="IPR036388">
    <property type="entry name" value="WH-like_DNA-bd_sf"/>
</dbReference>
<keyword evidence="6" id="KW-1185">Reference proteome</keyword>
<dbReference type="Gene3D" id="1.20.120.530">
    <property type="entry name" value="GntR ligand-binding domain-like"/>
    <property type="match status" value="1"/>
</dbReference>
<evidence type="ECO:0000256" key="1">
    <source>
        <dbReference type="ARBA" id="ARBA00023015"/>
    </source>
</evidence>
<evidence type="ECO:0000313" key="6">
    <source>
        <dbReference type="Proteomes" id="UP001500929"/>
    </source>
</evidence>
<comment type="caution">
    <text evidence="5">The sequence shown here is derived from an EMBL/GenBank/DDBJ whole genome shotgun (WGS) entry which is preliminary data.</text>
</comment>
<evidence type="ECO:0000256" key="3">
    <source>
        <dbReference type="ARBA" id="ARBA00023163"/>
    </source>
</evidence>
<keyword evidence="1" id="KW-0805">Transcription regulation</keyword>
<protein>
    <submittedName>
        <fullName evidence="5">GntR family transcriptional regulator</fullName>
    </submittedName>
</protein>
<dbReference type="Pfam" id="PF00392">
    <property type="entry name" value="GntR"/>
    <property type="match status" value="1"/>
</dbReference>
<dbReference type="PRINTS" id="PR00035">
    <property type="entry name" value="HTHGNTR"/>
</dbReference>
<dbReference type="EMBL" id="BAAAQY010000005">
    <property type="protein sequence ID" value="GAA2234966.1"/>
    <property type="molecule type" value="Genomic_DNA"/>
</dbReference>
<dbReference type="SMART" id="SM00895">
    <property type="entry name" value="FCD"/>
    <property type="match status" value="1"/>
</dbReference>
<dbReference type="Gene3D" id="1.10.10.10">
    <property type="entry name" value="Winged helix-like DNA-binding domain superfamily/Winged helix DNA-binding domain"/>
    <property type="match status" value="1"/>
</dbReference>
<gene>
    <name evidence="5" type="ORF">GCM10009851_20010</name>
</gene>
<dbReference type="InterPro" id="IPR000524">
    <property type="entry name" value="Tscrpt_reg_HTH_GntR"/>
</dbReference>